<organism evidence="9 10">
    <name type="scientific">Subtercola frigoramans</name>
    <dbReference type="NCBI Taxonomy" id="120298"/>
    <lineage>
        <taxon>Bacteria</taxon>
        <taxon>Bacillati</taxon>
        <taxon>Actinomycetota</taxon>
        <taxon>Actinomycetes</taxon>
        <taxon>Micrococcales</taxon>
        <taxon>Microbacteriaceae</taxon>
        <taxon>Subtercola</taxon>
    </lineage>
</organism>
<sequence>MSSVVSSSPVGAHAIPDADNGPSDLDLVERTRRGDSRAYAELWNRHSRAGRTVARSYSSPDADDIVSESFAKVLQAIKNGGGPTTAFRPYLFSTIRNVAMQWKRGSIVDASDELDALADPHSEENETLLALDKSLTAQAFRSLPTRWQEALWYSEVEQLSASEMSPLLGMSPNAISALTFRAREGLRQAWIQAHLVRAADSECASVIEKLGSYTRGSLGQREARKIREHLGTCASCSIVDDEAREVGSRLTLVLLPLVAGISGALAYTVWLQGGSSASAAEAVPDPSDAVSATGSPAHAGTPGVRPLNGVHSLPPSVDGVGSAGFRGVRTWGGVALATAAAVAAIVVLVPLFSPTATSTTDSAPNSEHGAPSAKGSPGTFSLLAHSRSEAVAGRQAGTGVAASPGTPPVSAGEPLPAPTPAIRPVSPVRPVMPAVGIVDPVPGSPTPSPVPTSPATIPPVPPVIAAIPTFSFVVDPAGLVFPLLTGVAEPGAQVDVVDTGLPGGAVVASATADPITGAYAVSDYPALGFGPHQLAVRQTTSGVTSQLSASTAVTLATITLNSPTSGSSIMPSYFVEASGIPDGFFEELFNGVADPVTYAIGSDGHFLSQFTAPPLPDLSPATVGVRYIDPDTGQHGPLSSAAVIVTLTP</sequence>
<dbReference type="InterPro" id="IPR027383">
    <property type="entry name" value="Znf_put"/>
</dbReference>
<dbReference type="InterPro" id="IPR013324">
    <property type="entry name" value="RNA_pol_sigma_r3/r4-like"/>
</dbReference>
<evidence type="ECO:0000256" key="4">
    <source>
        <dbReference type="ARBA" id="ARBA00023125"/>
    </source>
</evidence>
<dbReference type="SUPFAM" id="SSF88946">
    <property type="entry name" value="Sigma2 domain of RNA polymerase sigma factors"/>
    <property type="match status" value="1"/>
</dbReference>
<keyword evidence="4" id="KW-0238">DNA-binding</keyword>
<dbReference type="EMBL" id="JAFBBU010000001">
    <property type="protein sequence ID" value="MBM7471428.1"/>
    <property type="molecule type" value="Genomic_DNA"/>
</dbReference>
<dbReference type="InterPro" id="IPR014284">
    <property type="entry name" value="RNA_pol_sigma-70_dom"/>
</dbReference>
<evidence type="ECO:0000313" key="9">
    <source>
        <dbReference type="EMBL" id="MBM7471428.1"/>
    </source>
</evidence>
<keyword evidence="3" id="KW-0731">Sigma factor</keyword>
<protein>
    <submittedName>
        <fullName evidence="9">RNA polymerase sigma factor (Sigma-70 family)</fullName>
    </submittedName>
</protein>
<dbReference type="Proteomes" id="UP000776164">
    <property type="component" value="Unassembled WGS sequence"/>
</dbReference>
<feature type="region of interest" description="Disordered" evidence="6">
    <location>
        <begin position="1"/>
        <end position="25"/>
    </location>
</feature>
<feature type="region of interest" description="Disordered" evidence="6">
    <location>
        <begin position="357"/>
        <end position="414"/>
    </location>
</feature>
<evidence type="ECO:0000259" key="7">
    <source>
        <dbReference type="Pfam" id="PF04542"/>
    </source>
</evidence>
<dbReference type="InterPro" id="IPR013325">
    <property type="entry name" value="RNA_pol_sigma_r2"/>
</dbReference>
<dbReference type="PANTHER" id="PTHR43133">
    <property type="entry name" value="RNA POLYMERASE ECF-TYPE SIGMA FACTO"/>
    <property type="match status" value="1"/>
</dbReference>
<feature type="domain" description="RNA polymerase sigma-70 region 2" evidence="7">
    <location>
        <begin position="43"/>
        <end position="104"/>
    </location>
</feature>
<evidence type="ECO:0000259" key="8">
    <source>
        <dbReference type="Pfam" id="PF13490"/>
    </source>
</evidence>
<comment type="similarity">
    <text evidence="1">Belongs to the sigma-70 factor family. ECF subfamily.</text>
</comment>
<dbReference type="InterPro" id="IPR007627">
    <property type="entry name" value="RNA_pol_sigma70_r2"/>
</dbReference>
<dbReference type="SUPFAM" id="SSF88659">
    <property type="entry name" value="Sigma3 and sigma4 domains of RNA polymerase sigma factors"/>
    <property type="match status" value="1"/>
</dbReference>
<name>A0ABS2L2V2_9MICO</name>
<dbReference type="Gene3D" id="1.10.1740.10">
    <property type="match status" value="1"/>
</dbReference>
<evidence type="ECO:0000313" key="10">
    <source>
        <dbReference type="Proteomes" id="UP000776164"/>
    </source>
</evidence>
<evidence type="ECO:0000256" key="6">
    <source>
        <dbReference type="SAM" id="MobiDB-lite"/>
    </source>
</evidence>
<comment type="caution">
    <text evidence="9">The sequence shown here is derived from an EMBL/GenBank/DDBJ whole genome shotgun (WGS) entry which is preliminary data.</text>
</comment>
<evidence type="ECO:0000256" key="3">
    <source>
        <dbReference type="ARBA" id="ARBA00023082"/>
    </source>
</evidence>
<accession>A0ABS2L2V2</accession>
<dbReference type="NCBIfam" id="TIGR02937">
    <property type="entry name" value="sigma70-ECF"/>
    <property type="match status" value="1"/>
</dbReference>
<dbReference type="Pfam" id="PF04542">
    <property type="entry name" value="Sigma70_r2"/>
    <property type="match status" value="1"/>
</dbReference>
<dbReference type="Gene3D" id="1.10.10.10">
    <property type="entry name" value="Winged helix-like DNA-binding domain superfamily/Winged helix DNA-binding domain"/>
    <property type="match status" value="1"/>
</dbReference>
<feature type="domain" description="Putative zinc-finger" evidence="8">
    <location>
        <begin position="203"/>
        <end position="236"/>
    </location>
</feature>
<evidence type="ECO:0000256" key="2">
    <source>
        <dbReference type="ARBA" id="ARBA00023015"/>
    </source>
</evidence>
<reference evidence="9 10" key="1">
    <citation type="submission" date="2021-01" db="EMBL/GenBank/DDBJ databases">
        <title>Sequencing the genomes of 1000 actinobacteria strains.</title>
        <authorList>
            <person name="Klenk H.-P."/>
        </authorList>
    </citation>
    <scope>NUCLEOTIDE SEQUENCE [LARGE SCALE GENOMIC DNA]</scope>
    <source>
        <strain evidence="9 10">DSM 13057</strain>
    </source>
</reference>
<dbReference type="InterPro" id="IPR036388">
    <property type="entry name" value="WH-like_DNA-bd_sf"/>
</dbReference>
<proteinExistence type="inferred from homology"/>
<feature type="region of interest" description="Disordered" evidence="6">
    <location>
        <begin position="281"/>
        <end position="310"/>
    </location>
</feature>
<feature type="compositionally biased region" description="Low complexity" evidence="6">
    <location>
        <begin position="357"/>
        <end position="366"/>
    </location>
</feature>
<dbReference type="RefSeq" id="WP_205107413.1">
    <property type="nucleotide sequence ID" value="NZ_BAAAHT010000013.1"/>
</dbReference>
<keyword evidence="10" id="KW-1185">Reference proteome</keyword>
<keyword evidence="5" id="KW-0804">Transcription</keyword>
<dbReference type="Pfam" id="PF13490">
    <property type="entry name" value="zf-HC2"/>
    <property type="match status" value="1"/>
</dbReference>
<evidence type="ECO:0000256" key="1">
    <source>
        <dbReference type="ARBA" id="ARBA00010641"/>
    </source>
</evidence>
<dbReference type="InterPro" id="IPR039425">
    <property type="entry name" value="RNA_pol_sigma-70-like"/>
</dbReference>
<keyword evidence="2" id="KW-0805">Transcription regulation</keyword>
<gene>
    <name evidence="9" type="ORF">JOE66_001062</name>
</gene>
<dbReference type="PANTHER" id="PTHR43133:SF8">
    <property type="entry name" value="RNA POLYMERASE SIGMA FACTOR HI_1459-RELATED"/>
    <property type="match status" value="1"/>
</dbReference>
<evidence type="ECO:0000256" key="5">
    <source>
        <dbReference type="ARBA" id="ARBA00023163"/>
    </source>
</evidence>